<dbReference type="InParanoid" id="A0A2P5EGC6"/>
<keyword evidence="2" id="KW-0547">Nucleotide-binding</keyword>
<evidence type="ECO:0000313" key="5">
    <source>
        <dbReference type="EMBL" id="PON84590.1"/>
    </source>
</evidence>
<organism evidence="5 6">
    <name type="scientific">Trema orientale</name>
    <name type="common">Charcoal tree</name>
    <name type="synonym">Celtis orientalis</name>
    <dbReference type="NCBI Taxonomy" id="63057"/>
    <lineage>
        <taxon>Eukaryota</taxon>
        <taxon>Viridiplantae</taxon>
        <taxon>Streptophyta</taxon>
        <taxon>Embryophyta</taxon>
        <taxon>Tracheophyta</taxon>
        <taxon>Spermatophyta</taxon>
        <taxon>Magnoliopsida</taxon>
        <taxon>eudicotyledons</taxon>
        <taxon>Gunneridae</taxon>
        <taxon>Pentapetalae</taxon>
        <taxon>rosids</taxon>
        <taxon>fabids</taxon>
        <taxon>Rosales</taxon>
        <taxon>Cannabaceae</taxon>
        <taxon>Trema</taxon>
    </lineage>
</organism>
<keyword evidence="1 5" id="KW-0436">Ligase</keyword>
<evidence type="ECO:0000256" key="4">
    <source>
        <dbReference type="SAM" id="MobiDB-lite"/>
    </source>
</evidence>
<protein>
    <submittedName>
        <fullName evidence="5">Glutamate--cysteine ligase, GCS</fullName>
    </submittedName>
</protein>
<feature type="compositionally biased region" description="Acidic residues" evidence="4">
    <location>
        <begin position="1"/>
        <end position="12"/>
    </location>
</feature>
<dbReference type="Gene3D" id="3.30.590.20">
    <property type="match status" value="1"/>
</dbReference>
<dbReference type="GO" id="GO:0006750">
    <property type="term" value="P:glutathione biosynthetic process"/>
    <property type="evidence" value="ECO:0007669"/>
    <property type="project" value="InterPro"/>
</dbReference>
<gene>
    <name evidence="5" type="ORF">TorRG33x02_196570</name>
</gene>
<dbReference type="AlphaFoldDB" id="A0A2P5EGC6"/>
<dbReference type="OrthoDB" id="2012853at2759"/>
<accession>A0A2P5EGC6</accession>
<proteinExistence type="predicted"/>
<evidence type="ECO:0000256" key="2">
    <source>
        <dbReference type="ARBA" id="ARBA00022741"/>
    </source>
</evidence>
<dbReference type="GO" id="GO:0004357">
    <property type="term" value="F:glutamate-cysteine ligase activity"/>
    <property type="evidence" value="ECO:0007669"/>
    <property type="project" value="InterPro"/>
</dbReference>
<name>A0A2P5EGC6_TREOI</name>
<evidence type="ECO:0000256" key="3">
    <source>
        <dbReference type="ARBA" id="ARBA00022840"/>
    </source>
</evidence>
<feature type="region of interest" description="Disordered" evidence="4">
    <location>
        <begin position="1"/>
        <end position="27"/>
    </location>
</feature>
<evidence type="ECO:0000256" key="1">
    <source>
        <dbReference type="ARBA" id="ARBA00022598"/>
    </source>
</evidence>
<dbReference type="STRING" id="63057.A0A2P5EGC6"/>
<dbReference type="PANTHER" id="PTHR34378">
    <property type="entry name" value="GLUTAMATE--CYSTEINE LIGASE, CHLOROPLASTIC"/>
    <property type="match status" value="1"/>
</dbReference>
<dbReference type="GO" id="GO:0005524">
    <property type="term" value="F:ATP binding"/>
    <property type="evidence" value="ECO:0007669"/>
    <property type="project" value="UniProtKB-KW"/>
</dbReference>
<dbReference type="InterPro" id="IPR035434">
    <property type="entry name" value="GCL_bact_plant"/>
</dbReference>
<evidence type="ECO:0000313" key="6">
    <source>
        <dbReference type="Proteomes" id="UP000237000"/>
    </source>
</evidence>
<keyword evidence="6" id="KW-1185">Reference proteome</keyword>
<dbReference type="InterPro" id="IPR006336">
    <property type="entry name" value="GCS2"/>
</dbReference>
<dbReference type="PANTHER" id="PTHR34378:SF1">
    <property type="entry name" value="GLUTAMATE--CYSTEINE LIGASE, CHLOROPLASTIC"/>
    <property type="match status" value="1"/>
</dbReference>
<keyword evidence="3" id="KW-0067">ATP-binding</keyword>
<reference evidence="6" key="1">
    <citation type="submission" date="2016-06" db="EMBL/GenBank/DDBJ databases">
        <title>Parallel loss of symbiosis genes in relatives of nitrogen-fixing non-legume Parasponia.</title>
        <authorList>
            <person name="Van Velzen R."/>
            <person name="Holmer R."/>
            <person name="Bu F."/>
            <person name="Rutten L."/>
            <person name="Van Zeijl A."/>
            <person name="Liu W."/>
            <person name="Santuari L."/>
            <person name="Cao Q."/>
            <person name="Sharma T."/>
            <person name="Shen D."/>
            <person name="Roswanjaya Y."/>
            <person name="Wardhani T."/>
            <person name="Kalhor M.S."/>
            <person name="Jansen J."/>
            <person name="Van den Hoogen J."/>
            <person name="Gungor B."/>
            <person name="Hartog M."/>
            <person name="Hontelez J."/>
            <person name="Verver J."/>
            <person name="Yang W.-C."/>
            <person name="Schijlen E."/>
            <person name="Repin R."/>
            <person name="Schilthuizen M."/>
            <person name="Schranz E."/>
            <person name="Heidstra R."/>
            <person name="Miyata K."/>
            <person name="Fedorova E."/>
            <person name="Kohlen W."/>
            <person name="Bisseling T."/>
            <person name="Smit S."/>
            <person name="Geurts R."/>
        </authorList>
    </citation>
    <scope>NUCLEOTIDE SEQUENCE [LARGE SCALE GENOMIC DNA]</scope>
    <source>
        <strain evidence="6">cv. RG33-2</strain>
    </source>
</reference>
<sequence>MLQNLEEDDSSPEEFIAGKHEANPGELPTISDWKNHLGTLYPDVSLKRYLEMRGADCRCMVPRSGLETPFPDGLLRRVAQDVVKRAKG</sequence>
<dbReference type="EMBL" id="JXTC01000160">
    <property type="protein sequence ID" value="PON84590.1"/>
    <property type="molecule type" value="Genomic_DNA"/>
</dbReference>
<dbReference type="Proteomes" id="UP000237000">
    <property type="component" value="Unassembled WGS sequence"/>
</dbReference>
<dbReference type="Pfam" id="PF04107">
    <property type="entry name" value="GCS2"/>
    <property type="match status" value="1"/>
</dbReference>
<comment type="caution">
    <text evidence="5">The sequence shown here is derived from an EMBL/GenBank/DDBJ whole genome shotgun (WGS) entry which is preliminary data.</text>
</comment>